<feature type="region of interest" description="Disordered" evidence="1">
    <location>
        <begin position="208"/>
        <end position="251"/>
    </location>
</feature>
<keyword evidence="3" id="KW-1185">Reference proteome</keyword>
<feature type="compositionally biased region" description="Low complexity" evidence="1">
    <location>
        <begin position="48"/>
        <end position="88"/>
    </location>
</feature>
<dbReference type="OrthoDB" id="2528184at2759"/>
<dbReference type="AlphaFoldDB" id="A0A4S8L5Q5"/>
<gene>
    <name evidence="2" type="ORF">K435DRAFT_870794</name>
</gene>
<evidence type="ECO:0000313" key="3">
    <source>
        <dbReference type="Proteomes" id="UP000297245"/>
    </source>
</evidence>
<accession>A0A4S8L5Q5</accession>
<reference evidence="2 3" key="1">
    <citation type="journal article" date="2019" name="Nat. Ecol. Evol.">
        <title>Megaphylogeny resolves global patterns of mushroom evolution.</title>
        <authorList>
            <person name="Varga T."/>
            <person name="Krizsan K."/>
            <person name="Foldi C."/>
            <person name="Dima B."/>
            <person name="Sanchez-Garcia M."/>
            <person name="Sanchez-Ramirez S."/>
            <person name="Szollosi G.J."/>
            <person name="Szarkandi J.G."/>
            <person name="Papp V."/>
            <person name="Albert L."/>
            <person name="Andreopoulos W."/>
            <person name="Angelini C."/>
            <person name="Antonin V."/>
            <person name="Barry K.W."/>
            <person name="Bougher N.L."/>
            <person name="Buchanan P."/>
            <person name="Buyck B."/>
            <person name="Bense V."/>
            <person name="Catcheside P."/>
            <person name="Chovatia M."/>
            <person name="Cooper J."/>
            <person name="Damon W."/>
            <person name="Desjardin D."/>
            <person name="Finy P."/>
            <person name="Geml J."/>
            <person name="Haridas S."/>
            <person name="Hughes K."/>
            <person name="Justo A."/>
            <person name="Karasinski D."/>
            <person name="Kautmanova I."/>
            <person name="Kiss B."/>
            <person name="Kocsube S."/>
            <person name="Kotiranta H."/>
            <person name="LaButti K.M."/>
            <person name="Lechner B.E."/>
            <person name="Liimatainen K."/>
            <person name="Lipzen A."/>
            <person name="Lukacs Z."/>
            <person name="Mihaltcheva S."/>
            <person name="Morgado L.N."/>
            <person name="Niskanen T."/>
            <person name="Noordeloos M.E."/>
            <person name="Ohm R.A."/>
            <person name="Ortiz-Santana B."/>
            <person name="Ovrebo C."/>
            <person name="Racz N."/>
            <person name="Riley R."/>
            <person name="Savchenko A."/>
            <person name="Shiryaev A."/>
            <person name="Soop K."/>
            <person name="Spirin V."/>
            <person name="Szebenyi C."/>
            <person name="Tomsovsky M."/>
            <person name="Tulloss R.E."/>
            <person name="Uehling J."/>
            <person name="Grigoriev I.V."/>
            <person name="Vagvolgyi C."/>
            <person name="Papp T."/>
            <person name="Martin F.M."/>
            <person name="Miettinen O."/>
            <person name="Hibbett D.S."/>
            <person name="Nagy L.G."/>
        </authorList>
    </citation>
    <scope>NUCLEOTIDE SEQUENCE [LARGE SCALE GENOMIC DNA]</scope>
    <source>
        <strain evidence="2 3">CBS 962.96</strain>
    </source>
</reference>
<sequence>MMQHFSTADSAKDDLAAQLRFESFRMGKPLPASKSMPPKHSHARSHSRNASISSAPLSHSQSTNSYDMSSSTTNSMSSLSSLSSLSSKRNSHHRRRSSVSTRTESAEIMGVTLPDFPEDNNPGEKDAIRRRALWALEGKPDASYSKVEIPELSSTPEIEKKIFEFPTKPSFPPGPGAFGNGLNTLMGSKRDSFKLLGPSASSKDLLGTLVEEEEEEEECAPEKLFDSSPSHPTSAPADPLTPISPDDIVVK</sequence>
<feature type="non-terminal residue" evidence="2">
    <location>
        <position position="251"/>
    </location>
</feature>
<organism evidence="2 3">
    <name type="scientific">Dendrothele bispora (strain CBS 962.96)</name>
    <dbReference type="NCBI Taxonomy" id="1314807"/>
    <lineage>
        <taxon>Eukaryota</taxon>
        <taxon>Fungi</taxon>
        <taxon>Dikarya</taxon>
        <taxon>Basidiomycota</taxon>
        <taxon>Agaricomycotina</taxon>
        <taxon>Agaricomycetes</taxon>
        <taxon>Agaricomycetidae</taxon>
        <taxon>Agaricales</taxon>
        <taxon>Agaricales incertae sedis</taxon>
        <taxon>Dendrothele</taxon>
    </lineage>
</organism>
<evidence type="ECO:0000313" key="2">
    <source>
        <dbReference type="EMBL" id="THU83919.1"/>
    </source>
</evidence>
<dbReference type="EMBL" id="ML179633">
    <property type="protein sequence ID" value="THU83919.1"/>
    <property type="molecule type" value="Genomic_DNA"/>
</dbReference>
<feature type="compositionally biased region" description="Acidic residues" evidence="1">
    <location>
        <begin position="210"/>
        <end position="219"/>
    </location>
</feature>
<name>A0A4S8L5Q5_DENBC</name>
<evidence type="ECO:0000256" key="1">
    <source>
        <dbReference type="SAM" id="MobiDB-lite"/>
    </source>
</evidence>
<feature type="compositionally biased region" description="Basic residues" evidence="1">
    <location>
        <begin position="37"/>
        <end position="47"/>
    </location>
</feature>
<proteinExistence type="predicted"/>
<dbReference type="Proteomes" id="UP000297245">
    <property type="component" value="Unassembled WGS sequence"/>
</dbReference>
<protein>
    <submittedName>
        <fullName evidence="2">Uncharacterized protein</fullName>
    </submittedName>
</protein>
<feature type="region of interest" description="Disordered" evidence="1">
    <location>
        <begin position="26"/>
        <end position="124"/>
    </location>
</feature>